<protein>
    <submittedName>
        <fullName evidence="1">Uncharacterized protein</fullName>
    </submittedName>
</protein>
<sequence length="79" mass="9288">MIELIAPDGYMYVNRSHSLIGYYQFCPTQADADLWVLTPEAEALALEDQWKEANEQKRLEEELRHSELTYTTQYDSTRT</sequence>
<name>A0A8S5T580_9CAUD</name>
<proteinExistence type="predicted"/>
<reference evidence="1" key="1">
    <citation type="journal article" date="2021" name="Proc. Natl. Acad. Sci. U.S.A.">
        <title>A Catalog of Tens of Thousands of Viruses from Human Metagenomes Reveals Hidden Associations with Chronic Diseases.</title>
        <authorList>
            <person name="Tisza M.J."/>
            <person name="Buck C.B."/>
        </authorList>
    </citation>
    <scope>NUCLEOTIDE SEQUENCE</scope>
    <source>
        <strain evidence="1">CtLIM9</strain>
    </source>
</reference>
<organism evidence="1">
    <name type="scientific">Myoviridae sp. ctLIM9</name>
    <dbReference type="NCBI Taxonomy" id="2827678"/>
    <lineage>
        <taxon>Viruses</taxon>
        <taxon>Duplodnaviria</taxon>
        <taxon>Heunggongvirae</taxon>
        <taxon>Uroviricota</taxon>
        <taxon>Caudoviricetes</taxon>
    </lineage>
</organism>
<dbReference type="EMBL" id="BK032753">
    <property type="protein sequence ID" value="DAF58500.1"/>
    <property type="molecule type" value="Genomic_DNA"/>
</dbReference>
<evidence type="ECO:0000313" key="1">
    <source>
        <dbReference type="EMBL" id="DAF58500.1"/>
    </source>
</evidence>
<accession>A0A8S5T580</accession>